<evidence type="ECO:0000313" key="1">
    <source>
        <dbReference type="EMBL" id="BAF01387.1"/>
    </source>
</evidence>
<sequence length="24" mass="2700">MKIVTDLLPIYRSASYTKRSRGSG</sequence>
<proteinExistence type="evidence at transcript level"/>
<dbReference type="AlphaFoldDB" id="Q0WNB3"/>
<protein>
    <submittedName>
        <fullName evidence="1">Uncharacterized protein</fullName>
    </submittedName>
</protein>
<organism evidence="1">
    <name type="scientific">Arabidopsis thaliana</name>
    <name type="common">Mouse-ear cress</name>
    <dbReference type="NCBI Taxonomy" id="3702"/>
    <lineage>
        <taxon>Eukaryota</taxon>
        <taxon>Viridiplantae</taxon>
        <taxon>Streptophyta</taxon>
        <taxon>Embryophyta</taxon>
        <taxon>Tracheophyta</taxon>
        <taxon>Spermatophyta</taxon>
        <taxon>Magnoliopsida</taxon>
        <taxon>eudicotyledons</taxon>
        <taxon>Gunneridae</taxon>
        <taxon>Pentapetalae</taxon>
        <taxon>rosids</taxon>
        <taxon>malvids</taxon>
        <taxon>Brassicales</taxon>
        <taxon>Brassicaceae</taxon>
        <taxon>Camelineae</taxon>
        <taxon>Arabidopsis</taxon>
    </lineage>
</organism>
<accession>Q0WNB3</accession>
<dbReference type="EMBL" id="AK229533">
    <property type="protein sequence ID" value="BAF01387.1"/>
    <property type="molecule type" value="mRNA"/>
</dbReference>
<reference evidence="1" key="1">
    <citation type="submission" date="2006-07" db="EMBL/GenBank/DDBJ databases">
        <title>Large-scale analysis of RIKEN Arabidopsis full-length (RAFL) cDNAs.</title>
        <authorList>
            <person name="Totoki Y."/>
            <person name="Seki M."/>
            <person name="Ishida J."/>
            <person name="Nakajima M."/>
            <person name="Enju A."/>
            <person name="Morosawa T."/>
            <person name="Kamiya A."/>
            <person name="Narusaka M."/>
            <person name="Shin-i T."/>
            <person name="Nakagawa M."/>
            <person name="Sakamoto N."/>
            <person name="Oishi K."/>
            <person name="Kohara Y."/>
            <person name="Kobayashi M."/>
            <person name="Toyoda A."/>
            <person name="Sakaki Y."/>
            <person name="Sakurai T."/>
            <person name="Iida K."/>
            <person name="Akiyama K."/>
            <person name="Satou M."/>
            <person name="Toyoda T."/>
            <person name="Konagaya A."/>
            <person name="Carninci P."/>
            <person name="Kawai J."/>
            <person name="Hayashizaki Y."/>
            <person name="Shinozaki K."/>
        </authorList>
    </citation>
    <scope>NUCLEOTIDE SEQUENCE</scope>
</reference>
<name>Q0WNB3_ARATH</name>